<gene>
    <name evidence="1" type="ORF">ACFPOG_00690</name>
</gene>
<dbReference type="Proteomes" id="UP001596044">
    <property type="component" value="Unassembled WGS sequence"/>
</dbReference>
<name>A0ABW0K138_9BACL</name>
<organism evidence="1 2">
    <name type="scientific">Paenibacillus aestuarii</name>
    <dbReference type="NCBI Taxonomy" id="516965"/>
    <lineage>
        <taxon>Bacteria</taxon>
        <taxon>Bacillati</taxon>
        <taxon>Bacillota</taxon>
        <taxon>Bacilli</taxon>
        <taxon>Bacillales</taxon>
        <taxon>Paenibacillaceae</taxon>
        <taxon>Paenibacillus</taxon>
    </lineage>
</organism>
<evidence type="ECO:0000313" key="1">
    <source>
        <dbReference type="EMBL" id="MFC5446768.1"/>
    </source>
</evidence>
<sequence length="71" mass="7914">MNNVNLVFCVECNTLLSLNNAEKVFKTGYFKTTIPLCFCKECANKENGEEDMDVLGISQDCYAYSAMALTV</sequence>
<dbReference type="EMBL" id="JBHSMJ010000004">
    <property type="protein sequence ID" value="MFC5446768.1"/>
    <property type="molecule type" value="Genomic_DNA"/>
</dbReference>
<reference evidence="2" key="1">
    <citation type="journal article" date="2019" name="Int. J. Syst. Evol. Microbiol.">
        <title>The Global Catalogue of Microorganisms (GCM) 10K type strain sequencing project: providing services to taxonomists for standard genome sequencing and annotation.</title>
        <authorList>
            <consortium name="The Broad Institute Genomics Platform"/>
            <consortium name="The Broad Institute Genome Sequencing Center for Infectious Disease"/>
            <person name="Wu L."/>
            <person name="Ma J."/>
        </authorList>
    </citation>
    <scope>NUCLEOTIDE SEQUENCE [LARGE SCALE GENOMIC DNA]</scope>
    <source>
        <strain evidence="2">KACC 11904</strain>
    </source>
</reference>
<keyword evidence="2" id="KW-1185">Reference proteome</keyword>
<accession>A0ABW0K138</accession>
<protein>
    <submittedName>
        <fullName evidence="1">Uncharacterized protein</fullName>
    </submittedName>
</protein>
<proteinExistence type="predicted"/>
<evidence type="ECO:0000313" key="2">
    <source>
        <dbReference type="Proteomes" id="UP001596044"/>
    </source>
</evidence>
<dbReference type="RefSeq" id="WP_270880534.1">
    <property type="nucleotide sequence ID" value="NZ_JAQFVF010000033.1"/>
</dbReference>
<comment type="caution">
    <text evidence="1">The sequence shown here is derived from an EMBL/GenBank/DDBJ whole genome shotgun (WGS) entry which is preliminary data.</text>
</comment>